<dbReference type="InterPro" id="IPR023213">
    <property type="entry name" value="CAT-like_dom_sf"/>
</dbReference>
<evidence type="ECO:0000259" key="1">
    <source>
        <dbReference type="Pfam" id="PF00668"/>
    </source>
</evidence>
<dbReference type="RefSeq" id="WP_005173872.1">
    <property type="nucleotide sequence ID" value="NZ_BANR01000006.1"/>
</dbReference>
<dbReference type="Gene3D" id="3.30.559.30">
    <property type="entry name" value="Nonribosomal peptide synthetase, condensation domain"/>
    <property type="match status" value="1"/>
</dbReference>
<gene>
    <name evidence="2" type="ORF">GOACH_06_00210</name>
</gene>
<organism evidence="2 3">
    <name type="scientific">Gordonia aichiensis NBRC 108223</name>
    <dbReference type="NCBI Taxonomy" id="1220583"/>
    <lineage>
        <taxon>Bacteria</taxon>
        <taxon>Bacillati</taxon>
        <taxon>Actinomycetota</taxon>
        <taxon>Actinomycetes</taxon>
        <taxon>Mycobacteriales</taxon>
        <taxon>Gordoniaceae</taxon>
        <taxon>Gordonia</taxon>
    </lineage>
</organism>
<dbReference type="Pfam" id="PF00668">
    <property type="entry name" value="Condensation"/>
    <property type="match status" value="1"/>
</dbReference>
<dbReference type="Gene3D" id="3.30.559.10">
    <property type="entry name" value="Chloramphenicol acetyltransferase-like domain"/>
    <property type="match status" value="1"/>
</dbReference>
<feature type="domain" description="Condensation" evidence="1">
    <location>
        <begin position="280"/>
        <end position="389"/>
    </location>
</feature>
<dbReference type="SUPFAM" id="SSF52777">
    <property type="entry name" value="CoA-dependent acyltransferases"/>
    <property type="match status" value="2"/>
</dbReference>
<dbReference type="Proteomes" id="UP000010988">
    <property type="component" value="Unassembled WGS sequence"/>
</dbReference>
<reference evidence="2 3" key="1">
    <citation type="submission" date="2012-12" db="EMBL/GenBank/DDBJ databases">
        <title>Whole genome shotgun sequence of Gordonia aichiensis NBRC 108223.</title>
        <authorList>
            <person name="Isaki-Nakamura S."/>
            <person name="Hosoyama A."/>
            <person name="Tsuchikane K."/>
            <person name="Ando Y."/>
            <person name="Baba S."/>
            <person name="Ohji S."/>
            <person name="Hamada M."/>
            <person name="Tamura T."/>
            <person name="Yamazoe A."/>
            <person name="Yamazaki S."/>
            <person name="Fujita N."/>
        </authorList>
    </citation>
    <scope>NUCLEOTIDE SEQUENCE [LARGE SCALE GENOMIC DNA]</scope>
    <source>
        <strain evidence="2 3">NBRC 108223</strain>
    </source>
</reference>
<accession>L7KIW1</accession>
<comment type="caution">
    <text evidence="2">The sequence shown here is derived from an EMBL/GenBank/DDBJ whole genome shotgun (WGS) entry which is preliminary data.</text>
</comment>
<evidence type="ECO:0000313" key="3">
    <source>
        <dbReference type="Proteomes" id="UP000010988"/>
    </source>
</evidence>
<keyword evidence="3" id="KW-1185">Reference proteome</keyword>
<dbReference type="STRING" id="1220583.GOACH_06_00210"/>
<sequence length="497" mass="54135">MKFTELSDYPLDGGIVTEWIPTAVLSPSEWQLDTRPLSYEHEAILCASDPPPQPSWLGAAFTIPHRYDPVALDRAIRAWLSRHDAFHTIGDRTAIDDAAPGGVIRRTYREARIGVRREVAGHVPDGADLARRLAETFDDTLCAHTWPHVRVVSITPMSAVDVDEHFTVVFAADHLVMDAYSIMLSINEIQQFYRGFLFNDEVELYPVGSHIEFSSLDRATGGAVTPDHPTVRAWDGFTDLPPLAACDSRATTELGPPDSLPPDDHAVMDGAGGRQLGYSEFIVDGAQCASLNARAREAGMSTQAAVFAAIALASGHVCGEPDVRMIMPWHTRHEHRFLASVGWYVGLAPLRIDLHAATTFAQACSIAAASLDTARTHSRVPHRRVHELLGSSVTPSFVVSYLDLRRIPGAADWPSQRAQALRSSAYSDREVYLWIGRVDDGLTLSARYPATDAGVLVVDFVGLVAHILRTAASDGLDVAVDHLLSHDTTTTAATRTA</sequence>
<protein>
    <recommendedName>
        <fullName evidence="1">Condensation domain-containing protein</fullName>
    </recommendedName>
</protein>
<name>L7KIW1_9ACTN</name>
<dbReference type="EMBL" id="BANR01000006">
    <property type="protein sequence ID" value="GAC48524.1"/>
    <property type="molecule type" value="Genomic_DNA"/>
</dbReference>
<dbReference type="AlphaFoldDB" id="L7KIW1"/>
<dbReference type="InterPro" id="IPR001242">
    <property type="entry name" value="Condensation_dom"/>
</dbReference>
<dbReference type="GO" id="GO:0003824">
    <property type="term" value="F:catalytic activity"/>
    <property type="evidence" value="ECO:0007669"/>
    <property type="project" value="InterPro"/>
</dbReference>
<dbReference type="OrthoDB" id="9789603at2"/>
<dbReference type="eggNOG" id="COG1020">
    <property type="taxonomic scope" value="Bacteria"/>
</dbReference>
<proteinExistence type="predicted"/>
<evidence type="ECO:0000313" key="2">
    <source>
        <dbReference type="EMBL" id="GAC48524.1"/>
    </source>
</evidence>
<dbReference type="GO" id="GO:0008610">
    <property type="term" value="P:lipid biosynthetic process"/>
    <property type="evidence" value="ECO:0007669"/>
    <property type="project" value="UniProtKB-ARBA"/>
</dbReference>